<dbReference type="InterPro" id="IPR046700">
    <property type="entry name" value="DUF6570"/>
</dbReference>
<evidence type="ECO:0000313" key="4">
    <source>
        <dbReference type="EMBL" id="CAG8719706.1"/>
    </source>
</evidence>
<comment type="caution">
    <text evidence="4">The sequence shown here is derived from an EMBL/GenBank/DDBJ whole genome shotgun (WGS) entry which is preliminary data.</text>
</comment>
<dbReference type="Pfam" id="PF14214">
    <property type="entry name" value="Helitron_like_N"/>
    <property type="match status" value="1"/>
</dbReference>
<name>A0A9N9I3C6_9GLOM</name>
<reference evidence="4" key="1">
    <citation type="submission" date="2021-06" db="EMBL/GenBank/DDBJ databases">
        <authorList>
            <person name="Kallberg Y."/>
            <person name="Tangrot J."/>
            <person name="Rosling A."/>
        </authorList>
    </citation>
    <scope>NUCLEOTIDE SEQUENCE</scope>
    <source>
        <strain evidence="4">FL966</strain>
    </source>
</reference>
<dbReference type="EMBL" id="CAJVQA010012813">
    <property type="protein sequence ID" value="CAG8719706.1"/>
    <property type="molecule type" value="Genomic_DNA"/>
</dbReference>
<dbReference type="InterPro" id="IPR025476">
    <property type="entry name" value="Helitron_helicase-like"/>
</dbReference>
<organism evidence="4 5">
    <name type="scientific">Cetraspora pellucida</name>
    <dbReference type="NCBI Taxonomy" id="1433469"/>
    <lineage>
        <taxon>Eukaryota</taxon>
        <taxon>Fungi</taxon>
        <taxon>Fungi incertae sedis</taxon>
        <taxon>Mucoromycota</taxon>
        <taxon>Glomeromycotina</taxon>
        <taxon>Glomeromycetes</taxon>
        <taxon>Diversisporales</taxon>
        <taxon>Gigasporaceae</taxon>
        <taxon>Cetraspora</taxon>
    </lineage>
</organism>
<gene>
    <name evidence="4" type="ORF">CPELLU_LOCUS12824</name>
</gene>
<dbReference type="Pfam" id="PF20209">
    <property type="entry name" value="DUF6570"/>
    <property type="match status" value="1"/>
</dbReference>
<evidence type="ECO:0000259" key="3">
    <source>
        <dbReference type="Pfam" id="PF20209"/>
    </source>
</evidence>
<dbReference type="Proteomes" id="UP000789759">
    <property type="component" value="Unassembled WGS sequence"/>
</dbReference>
<proteinExistence type="predicted"/>
<protein>
    <submittedName>
        <fullName evidence="4">2562_t:CDS:1</fullName>
    </submittedName>
</protein>
<feature type="domain" description="DUF6570" evidence="3">
    <location>
        <begin position="122"/>
        <end position="174"/>
    </location>
</feature>
<feature type="region of interest" description="Disordered" evidence="1">
    <location>
        <begin position="1"/>
        <end position="44"/>
    </location>
</feature>
<dbReference type="OrthoDB" id="2372507at2759"/>
<feature type="domain" description="Helitron helicase-like" evidence="2">
    <location>
        <begin position="220"/>
        <end position="381"/>
    </location>
</feature>
<feature type="compositionally biased region" description="Basic and acidic residues" evidence="1">
    <location>
        <begin position="1"/>
        <end position="17"/>
    </location>
</feature>
<evidence type="ECO:0000313" key="5">
    <source>
        <dbReference type="Proteomes" id="UP000789759"/>
    </source>
</evidence>
<sequence length="509" mass="59906">MRLEHRRNQQKEKKNAETAEENVETSKEQEMRIECEHNKRQKKKDLETIKKQEECLTHDRNQKCKGKNIEIIEEQGTHIENNHESELSGSDKKLLNIFCNIMNKTRSEYCPTCEECFPSIILYQGDVPQELQNLTHIEEMLIAQVFSVVLVYNLRGGQYAYWRNVINFTQDVSNDNDSSNTEELHENNKDPENNVILYIFVPIQSPTCHEDNAIDKPSEYFQHLLKYKDGCFAHHSHCRYFALNSLMRWQALQCSRVYVKQNLEEGQLTAIEIQELLQSNTNLANRVIQYGKVLHSTCQYWAQHSCELSDMINQLGSQGMVFFTFSSADLHWPELHDLMPHDENLIEGETNKEAAKCQYQDLIDNLHIVAWFFNKRGDASKVELNKIKDNEQLIQNILYYMDSLITTINPDTDAPVPSHYPYQKCMEFCKDDLQDYVELVNKLQRHTRCSTSYCLKTNIQTRQQICRFGFPKKLREQTIIQYNNYEQPELLTARNDSYINSYDHLQLQK</sequence>
<accession>A0A9N9I3C6</accession>
<evidence type="ECO:0000256" key="1">
    <source>
        <dbReference type="SAM" id="MobiDB-lite"/>
    </source>
</evidence>
<feature type="compositionally biased region" description="Basic and acidic residues" evidence="1">
    <location>
        <begin position="24"/>
        <end position="44"/>
    </location>
</feature>
<keyword evidence="5" id="KW-1185">Reference proteome</keyword>
<evidence type="ECO:0000259" key="2">
    <source>
        <dbReference type="Pfam" id="PF14214"/>
    </source>
</evidence>
<dbReference type="AlphaFoldDB" id="A0A9N9I3C6"/>